<feature type="non-terminal residue" evidence="3">
    <location>
        <position position="1"/>
    </location>
</feature>
<dbReference type="AlphaFoldDB" id="A0A061RZ17"/>
<feature type="coiled-coil region" evidence="1">
    <location>
        <begin position="38"/>
        <end position="65"/>
    </location>
</feature>
<dbReference type="EMBL" id="GBEZ01009805">
    <property type="protein sequence ID" value="JAC75811.1"/>
    <property type="molecule type" value="Transcribed_RNA"/>
</dbReference>
<evidence type="ECO:0000256" key="2">
    <source>
        <dbReference type="SAM" id="MobiDB-lite"/>
    </source>
</evidence>
<evidence type="ECO:0000313" key="3">
    <source>
        <dbReference type="EMBL" id="JAC75811.1"/>
    </source>
</evidence>
<proteinExistence type="predicted"/>
<feature type="region of interest" description="Disordered" evidence="2">
    <location>
        <begin position="1"/>
        <end position="21"/>
    </location>
</feature>
<organism evidence="3">
    <name type="scientific">Tetraselmis sp. GSL018</name>
    <dbReference type="NCBI Taxonomy" id="582737"/>
    <lineage>
        <taxon>Eukaryota</taxon>
        <taxon>Viridiplantae</taxon>
        <taxon>Chlorophyta</taxon>
        <taxon>core chlorophytes</taxon>
        <taxon>Chlorodendrophyceae</taxon>
        <taxon>Chlorodendrales</taxon>
        <taxon>Chlorodendraceae</taxon>
        <taxon>Tetraselmis</taxon>
    </lineage>
</organism>
<reference evidence="3" key="1">
    <citation type="submission" date="2014-05" db="EMBL/GenBank/DDBJ databases">
        <title>The transcriptome of the halophilic microalga Tetraselmis sp. GSL018 isolated from the Great Salt Lake, Utah.</title>
        <authorList>
            <person name="Jinkerson R.E."/>
            <person name="D'Adamo S."/>
            <person name="Posewitz M.C."/>
        </authorList>
    </citation>
    <scope>NUCLEOTIDE SEQUENCE</scope>
    <source>
        <strain evidence="3">GSL018</strain>
    </source>
</reference>
<accession>A0A061RZ17</accession>
<name>A0A061RZ17_9CHLO</name>
<keyword evidence="1" id="KW-0175">Coiled coil</keyword>
<sequence length="94" mass="10539">AGCFLKLPPRPRQQRGSNVGARLRAAVDATLSATRTAQERSEAELARCKSDASELRRELSSQRSEALFFKGQLEVLQAQSQEREASLRQRVRRA</sequence>
<gene>
    <name evidence="3" type="ORF">TSPGSL018_21997</name>
</gene>
<evidence type="ECO:0000256" key="1">
    <source>
        <dbReference type="SAM" id="Coils"/>
    </source>
</evidence>
<protein>
    <submittedName>
        <fullName evidence="3">Uncharacterized protein</fullName>
    </submittedName>
</protein>
<feature type="non-terminal residue" evidence="3">
    <location>
        <position position="94"/>
    </location>
</feature>